<keyword evidence="3 6" id="KW-0812">Transmembrane</keyword>
<evidence type="ECO:0000256" key="1">
    <source>
        <dbReference type="ARBA" id="ARBA00004141"/>
    </source>
</evidence>
<dbReference type="PANTHER" id="PTHR13929:SF0">
    <property type="entry name" value="UBIA PRENYLTRANSFERASE DOMAIN-CONTAINING PROTEIN 1"/>
    <property type="match status" value="1"/>
</dbReference>
<comment type="subcellular location">
    <subcellularLocation>
        <location evidence="1">Membrane</location>
        <topology evidence="1">Multi-pass membrane protein</topology>
    </subcellularLocation>
</comment>
<organism evidence="7 8">
    <name type="scientific">Turicibacter faecis</name>
    <dbReference type="NCBI Taxonomy" id="2963365"/>
    <lineage>
        <taxon>Bacteria</taxon>
        <taxon>Bacillati</taxon>
        <taxon>Bacillota</taxon>
        <taxon>Erysipelotrichia</taxon>
        <taxon>Erysipelotrichales</taxon>
        <taxon>Turicibacteraceae</taxon>
        <taxon>Turicibacter</taxon>
    </lineage>
</organism>
<dbReference type="RefSeq" id="WP_338507266.1">
    <property type="nucleotide sequence ID" value="NZ_AP028127.1"/>
</dbReference>
<evidence type="ECO:0000256" key="5">
    <source>
        <dbReference type="ARBA" id="ARBA00023136"/>
    </source>
</evidence>
<accession>A0ABM8IJ52</accession>
<evidence type="ECO:0000313" key="8">
    <source>
        <dbReference type="Proteomes" id="UP001432099"/>
    </source>
</evidence>
<evidence type="ECO:0000256" key="2">
    <source>
        <dbReference type="ARBA" id="ARBA00022679"/>
    </source>
</evidence>
<dbReference type="PANTHER" id="PTHR13929">
    <property type="entry name" value="1,4-DIHYDROXY-2-NAPHTHOATE OCTAPRENYLTRANSFERASE"/>
    <property type="match status" value="1"/>
</dbReference>
<feature type="transmembrane region" description="Helical" evidence="6">
    <location>
        <begin position="51"/>
        <end position="71"/>
    </location>
</feature>
<keyword evidence="5 6" id="KW-0472">Membrane</keyword>
<evidence type="ECO:0000313" key="7">
    <source>
        <dbReference type="EMBL" id="BEH91272.1"/>
    </source>
</evidence>
<gene>
    <name evidence="7" type="primary">menA</name>
    <name evidence="7" type="ORF">T23_13740</name>
</gene>
<dbReference type="CDD" id="cd13962">
    <property type="entry name" value="PT_UbiA_UBIAD1"/>
    <property type="match status" value="1"/>
</dbReference>
<dbReference type="InterPro" id="IPR026046">
    <property type="entry name" value="UBIAD1"/>
</dbReference>
<evidence type="ECO:0000256" key="6">
    <source>
        <dbReference type="SAM" id="Phobius"/>
    </source>
</evidence>
<keyword evidence="8" id="KW-1185">Reference proteome</keyword>
<feature type="transmembrane region" description="Helical" evidence="6">
    <location>
        <begin position="120"/>
        <end position="143"/>
    </location>
</feature>
<dbReference type="Pfam" id="PF01040">
    <property type="entry name" value="UbiA"/>
    <property type="match status" value="1"/>
</dbReference>
<feature type="transmembrane region" description="Helical" evidence="6">
    <location>
        <begin position="91"/>
        <end position="114"/>
    </location>
</feature>
<reference evidence="7" key="1">
    <citation type="journal article" date="2024" name="Int. J. Syst. Evol. Microbiol.">
        <title>Turicibacter faecis sp. nov., isolated from faeces of heart failure mouse model.</title>
        <authorList>
            <person name="Imamura Y."/>
            <person name="Motooka D."/>
            <person name="Nakajima Y."/>
            <person name="Ito S."/>
            <person name="Kitakaze M."/>
            <person name="Iida T."/>
            <person name="Nakamura S."/>
        </authorList>
    </citation>
    <scope>NUCLEOTIDE SEQUENCE</scope>
    <source>
        <strain evidence="7">TC023</strain>
    </source>
</reference>
<sequence>MFNKAYIKKFIQDSWIALRPLSLTLAIGSTTLGILAAYQMGAIHFNAPFDLLLIFLITVAGLLAQSGANLVNDYFEGSFRYYRPGGRQIKFLGVVRTYFDVYVFLWAMACFAIAGLIGLFLIYITNLHMLVIGLTGLFIAYAYTGEPFVLKRKGLGVIISFIAMGPLMVLGASFPFTKELSWYPILLALPASLFIPALMISNEMRDFTRDQRLSIGTLSVRIGSKNSTYLYRTLVFGAYVLTTIYVITGLYHPVALIVFLTLKDALTANQSVTNFEKLGIPYTNRLHWKFTLLLIISLLF</sequence>
<feature type="transmembrane region" description="Helical" evidence="6">
    <location>
        <begin position="155"/>
        <end position="176"/>
    </location>
</feature>
<name>A0ABM8IJ52_9FIRM</name>
<feature type="transmembrane region" description="Helical" evidence="6">
    <location>
        <begin position="229"/>
        <end position="262"/>
    </location>
</feature>
<dbReference type="Proteomes" id="UP001432099">
    <property type="component" value="Chromosome"/>
</dbReference>
<dbReference type="InterPro" id="IPR000537">
    <property type="entry name" value="UbiA_prenyltransferase"/>
</dbReference>
<dbReference type="PIRSF" id="PIRSF005355">
    <property type="entry name" value="UBIAD1"/>
    <property type="match status" value="1"/>
</dbReference>
<proteinExistence type="predicted"/>
<feature type="transmembrane region" description="Helical" evidence="6">
    <location>
        <begin position="21"/>
        <end position="45"/>
    </location>
</feature>
<feature type="transmembrane region" description="Helical" evidence="6">
    <location>
        <begin position="182"/>
        <end position="200"/>
    </location>
</feature>
<evidence type="ECO:0000256" key="4">
    <source>
        <dbReference type="ARBA" id="ARBA00022989"/>
    </source>
</evidence>
<protein>
    <submittedName>
        <fullName evidence="7">1,4-dihydroxy-2-naphthoate octaprenyltransferase</fullName>
    </submittedName>
</protein>
<keyword evidence="4 6" id="KW-1133">Transmembrane helix</keyword>
<dbReference type="EMBL" id="AP028127">
    <property type="protein sequence ID" value="BEH91272.1"/>
    <property type="molecule type" value="Genomic_DNA"/>
</dbReference>
<evidence type="ECO:0000256" key="3">
    <source>
        <dbReference type="ARBA" id="ARBA00022692"/>
    </source>
</evidence>
<keyword evidence="2" id="KW-0808">Transferase</keyword>